<gene>
    <name evidence="2" type="ORF">GPA21_01555</name>
</gene>
<keyword evidence="1" id="KW-0472">Membrane</keyword>
<dbReference type="Proteomes" id="UP000599523">
    <property type="component" value="Unassembled WGS sequence"/>
</dbReference>
<reference evidence="2" key="1">
    <citation type="submission" date="2019-12" db="EMBL/GenBank/DDBJ databases">
        <title>Comparative genomics gives insights into the taxonomy of the Azoarcus-Aromatoleum group and reveals separate origins of nif in the plant-associated Azoarcus and non-plant-associated Aromatoleum sub-groups.</title>
        <authorList>
            <person name="Lafos M."/>
            <person name="Maluk M."/>
            <person name="Batista M."/>
            <person name="Junghare M."/>
            <person name="Carmona M."/>
            <person name="Faoro H."/>
            <person name="Cruz L.M."/>
            <person name="Battistoni F."/>
            <person name="De Souza E."/>
            <person name="Pedrosa F."/>
            <person name="Chen W.-M."/>
            <person name="Poole P.S."/>
            <person name="Dixon R.A."/>
            <person name="James E.K."/>
        </authorList>
    </citation>
    <scope>NUCLEOTIDE SEQUENCE</scope>
    <source>
        <strain evidence="2">NSC3</strain>
    </source>
</reference>
<name>A0A972F5S9_9RHOO</name>
<feature type="transmembrane region" description="Helical" evidence="1">
    <location>
        <begin position="167"/>
        <end position="191"/>
    </location>
</feature>
<accession>A0A972F5S9</accession>
<feature type="transmembrane region" description="Helical" evidence="1">
    <location>
        <begin position="285"/>
        <end position="304"/>
    </location>
</feature>
<evidence type="ECO:0008006" key="4">
    <source>
        <dbReference type="Google" id="ProtNLM"/>
    </source>
</evidence>
<keyword evidence="3" id="KW-1185">Reference proteome</keyword>
<evidence type="ECO:0000313" key="3">
    <source>
        <dbReference type="Proteomes" id="UP000599523"/>
    </source>
</evidence>
<feature type="transmembrane region" description="Helical" evidence="1">
    <location>
        <begin position="126"/>
        <end position="147"/>
    </location>
</feature>
<feature type="transmembrane region" description="Helical" evidence="1">
    <location>
        <begin position="254"/>
        <end position="279"/>
    </location>
</feature>
<feature type="transmembrane region" description="Helical" evidence="1">
    <location>
        <begin position="92"/>
        <end position="114"/>
    </location>
</feature>
<evidence type="ECO:0000256" key="1">
    <source>
        <dbReference type="SAM" id="Phobius"/>
    </source>
</evidence>
<feature type="transmembrane region" description="Helical" evidence="1">
    <location>
        <begin position="25"/>
        <end position="52"/>
    </location>
</feature>
<sequence length="315" mass="33996">MTPLFQAVRRFAGEVWSVYFTLLKVMVPALIVVKLLDLVGATAVLAQGIGPLMQLVGLPESMGIVWAAAMLTNIYTGMIVFVEYAAHEPLTVAQVTVLGSMILVAHSLPVEGAVARAVGVSWRATIALRVGGALALGMMLNLAYGLSGTLQAESRLLWQPLPVDDSLAIWALDQLRLLLFVLVAIATLMALLRLLRVLGVERLMHWLLSPVLRLIGIRREAANITIIGTTLGLSYGAGLLIREARQGALSRRDVFLTMGFLGLCHSVIEDTLLILLLGADLSGILWARLAFALLVIGVLARLSFLDRRLAAPERP</sequence>
<comment type="caution">
    <text evidence="2">The sequence shown here is derived from an EMBL/GenBank/DDBJ whole genome shotgun (WGS) entry which is preliminary data.</text>
</comment>
<feature type="transmembrane region" description="Helical" evidence="1">
    <location>
        <begin position="64"/>
        <end position="86"/>
    </location>
</feature>
<keyword evidence="1" id="KW-1133">Transmembrane helix</keyword>
<dbReference type="EMBL" id="WTVM01000005">
    <property type="protein sequence ID" value="NMG01662.1"/>
    <property type="molecule type" value="Genomic_DNA"/>
</dbReference>
<feature type="transmembrane region" description="Helical" evidence="1">
    <location>
        <begin position="224"/>
        <end position="242"/>
    </location>
</feature>
<dbReference type="RefSeq" id="WP_211163368.1">
    <property type="nucleotide sequence ID" value="NZ_CAWPHM010000286.1"/>
</dbReference>
<proteinExistence type="predicted"/>
<keyword evidence="1" id="KW-0812">Transmembrane</keyword>
<protein>
    <recommendedName>
        <fullName evidence="4">Nucleoside recognition protein</fullName>
    </recommendedName>
</protein>
<evidence type="ECO:0000313" key="2">
    <source>
        <dbReference type="EMBL" id="NMG01662.1"/>
    </source>
</evidence>
<organism evidence="2 3">
    <name type="scientific">Azoarcus taiwanensis</name>
    <dbReference type="NCBI Taxonomy" id="666964"/>
    <lineage>
        <taxon>Bacteria</taxon>
        <taxon>Pseudomonadati</taxon>
        <taxon>Pseudomonadota</taxon>
        <taxon>Betaproteobacteria</taxon>
        <taxon>Rhodocyclales</taxon>
        <taxon>Zoogloeaceae</taxon>
        <taxon>Azoarcus</taxon>
    </lineage>
</organism>
<dbReference type="AlphaFoldDB" id="A0A972F5S9"/>